<reference evidence="2" key="1">
    <citation type="submission" date="2022-11" db="UniProtKB">
        <authorList>
            <consortium name="WormBaseParasite"/>
        </authorList>
    </citation>
    <scope>IDENTIFICATION</scope>
</reference>
<name>A0AC34FB81_9BILA</name>
<accession>A0AC34FB81</accession>
<evidence type="ECO:0000313" key="1">
    <source>
        <dbReference type="Proteomes" id="UP000887579"/>
    </source>
</evidence>
<protein>
    <submittedName>
        <fullName evidence="2">Uncharacterized protein</fullName>
    </submittedName>
</protein>
<sequence>MFASKIAFIFIAVASVSVVFAQDQQGPAGADGLGFVQALRDIGQFLSPEQREQAKSIATNPTLTKQQVIDGLKSFFQGIGGDAETKFNALFEQFKTVGQKVGEKIKENESLMSEEGKQLLSKAAEIHKNMNISFADEQQQLKEIFDSASPGIKTKIQDIFKKIQALKAQAALTQN</sequence>
<proteinExistence type="predicted"/>
<dbReference type="Proteomes" id="UP000887579">
    <property type="component" value="Unplaced"/>
</dbReference>
<organism evidence="1 2">
    <name type="scientific">Panagrolaimus sp. ES5</name>
    <dbReference type="NCBI Taxonomy" id="591445"/>
    <lineage>
        <taxon>Eukaryota</taxon>
        <taxon>Metazoa</taxon>
        <taxon>Ecdysozoa</taxon>
        <taxon>Nematoda</taxon>
        <taxon>Chromadorea</taxon>
        <taxon>Rhabditida</taxon>
        <taxon>Tylenchina</taxon>
        <taxon>Panagrolaimomorpha</taxon>
        <taxon>Panagrolaimoidea</taxon>
        <taxon>Panagrolaimidae</taxon>
        <taxon>Panagrolaimus</taxon>
    </lineage>
</organism>
<evidence type="ECO:0000313" key="2">
    <source>
        <dbReference type="WBParaSite" id="ES5_v2.g14436.t1"/>
    </source>
</evidence>
<dbReference type="WBParaSite" id="ES5_v2.g14436.t1">
    <property type="protein sequence ID" value="ES5_v2.g14436.t1"/>
    <property type="gene ID" value="ES5_v2.g14436"/>
</dbReference>